<evidence type="ECO:0000256" key="1">
    <source>
        <dbReference type="SAM" id="MobiDB-lite"/>
    </source>
</evidence>
<organism evidence="2 3">
    <name type="scientific">Stephania yunnanensis</name>
    <dbReference type="NCBI Taxonomy" id="152371"/>
    <lineage>
        <taxon>Eukaryota</taxon>
        <taxon>Viridiplantae</taxon>
        <taxon>Streptophyta</taxon>
        <taxon>Embryophyta</taxon>
        <taxon>Tracheophyta</taxon>
        <taxon>Spermatophyta</taxon>
        <taxon>Magnoliopsida</taxon>
        <taxon>Ranunculales</taxon>
        <taxon>Menispermaceae</taxon>
        <taxon>Menispermoideae</taxon>
        <taxon>Cissampelideae</taxon>
        <taxon>Stephania</taxon>
    </lineage>
</organism>
<feature type="region of interest" description="Disordered" evidence="1">
    <location>
        <begin position="1"/>
        <end position="69"/>
    </location>
</feature>
<name>A0AAP0F9D2_9MAGN</name>
<feature type="compositionally biased region" description="Basic and acidic residues" evidence="1">
    <location>
        <begin position="1"/>
        <end position="11"/>
    </location>
</feature>
<comment type="caution">
    <text evidence="2">The sequence shown here is derived from an EMBL/GenBank/DDBJ whole genome shotgun (WGS) entry which is preliminary data.</text>
</comment>
<evidence type="ECO:0000313" key="2">
    <source>
        <dbReference type="EMBL" id="KAK9107171.1"/>
    </source>
</evidence>
<dbReference type="AlphaFoldDB" id="A0AAP0F9D2"/>
<dbReference type="Proteomes" id="UP001420932">
    <property type="component" value="Unassembled WGS sequence"/>
</dbReference>
<protein>
    <submittedName>
        <fullName evidence="2">Uncharacterized protein</fullName>
    </submittedName>
</protein>
<proteinExistence type="predicted"/>
<accession>A0AAP0F9D2</accession>
<dbReference type="EMBL" id="JBBNAF010000010">
    <property type="protein sequence ID" value="KAK9107171.1"/>
    <property type="molecule type" value="Genomic_DNA"/>
</dbReference>
<gene>
    <name evidence="2" type="ORF">Syun_023182</name>
</gene>
<keyword evidence="3" id="KW-1185">Reference proteome</keyword>
<sequence>MEMVAEREQEAPARSTSGAGSEVTASNAASVTASSGSRTGGAARRGGDGGSSEVEWTASEQAARTVGRR</sequence>
<feature type="compositionally biased region" description="Low complexity" evidence="1">
    <location>
        <begin position="21"/>
        <end position="42"/>
    </location>
</feature>
<reference evidence="2 3" key="1">
    <citation type="submission" date="2024-01" db="EMBL/GenBank/DDBJ databases">
        <title>Genome assemblies of Stephania.</title>
        <authorList>
            <person name="Yang L."/>
        </authorList>
    </citation>
    <scope>NUCLEOTIDE SEQUENCE [LARGE SCALE GENOMIC DNA]</scope>
    <source>
        <strain evidence="2">YNDBR</strain>
        <tissue evidence="2">Leaf</tissue>
    </source>
</reference>
<evidence type="ECO:0000313" key="3">
    <source>
        <dbReference type="Proteomes" id="UP001420932"/>
    </source>
</evidence>